<feature type="transmembrane region" description="Helical" evidence="5">
    <location>
        <begin position="255"/>
        <end position="271"/>
    </location>
</feature>
<dbReference type="PANTHER" id="PTHR37422:SF23">
    <property type="entry name" value="TEICHURONIC ACID BIOSYNTHESIS PROTEIN TUAE"/>
    <property type="match status" value="1"/>
</dbReference>
<feature type="domain" description="O-antigen ligase-related" evidence="6">
    <location>
        <begin position="237"/>
        <end position="373"/>
    </location>
</feature>
<keyword evidence="3 5" id="KW-1133">Transmembrane helix</keyword>
<dbReference type="EMBL" id="RYFG02000018">
    <property type="protein sequence ID" value="TRX01774.1"/>
    <property type="molecule type" value="Genomic_DNA"/>
</dbReference>
<keyword evidence="7" id="KW-0436">Ligase</keyword>
<protein>
    <submittedName>
        <fullName evidence="7">O-antigen ligase family protein</fullName>
    </submittedName>
</protein>
<feature type="transmembrane region" description="Helical" evidence="5">
    <location>
        <begin position="227"/>
        <end position="249"/>
    </location>
</feature>
<dbReference type="InterPro" id="IPR051533">
    <property type="entry name" value="WaaL-like"/>
</dbReference>
<evidence type="ECO:0000313" key="7">
    <source>
        <dbReference type="EMBL" id="TRX01774.1"/>
    </source>
</evidence>
<evidence type="ECO:0000256" key="4">
    <source>
        <dbReference type="ARBA" id="ARBA00023136"/>
    </source>
</evidence>
<keyword evidence="2 5" id="KW-0812">Transmembrane</keyword>
<feature type="transmembrane region" description="Helical" evidence="5">
    <location>
        <begin position="112"/>
        <end position="130"/>
    </location>
</feature>
<feature type="transmembrane region" description="Helical" evidence="5">
    <location>
        <begin position="142"/>
        <end position="167"/>
    </location>
</feature>
<sequence>MFKLFLYAILLSPIPFGANRAWAWNLYALLLAATGLTGCVAVLLGKTDIRVSLEPVKYPFYLVCIPVVWSLVQQSGFLPNGWTHPFWQLTGEQLPIPVEAYISLSPQETATALMKLVSYLVVFFISLQFNRDSGRAAVTFKSIAYAGLVYAVYGLIVYLGGFDTVLWFEKSVYRESVTSTFINRNSYATYAGLTLLAAFPLLFEKIQSSFQYGIKSYYGRQYFFENILVRAWFPLLLVITITTALFLSLSRGGCLSTALAVFALFTILLVSRRIKNNAAAIFLFVAIGLVSAGVLKQSGDQLIERINDISSEHQDRWLVYDILSKANVENRWLGVGYGSFEKSFRLYRDETISAYYDKAHNTYLENIFELGLFQASALFLAIFLAALLCLRGVWVRRKDWIYPAVGFSASVLVGVHALVDFSLQIPAVAFTYALIMGAAVGQASSTRRGRKTSG</sequence>
<dbReference type="Proteomes" id="UP000733744">
    <property type="component" value="Unassembled WGS sequence"/>
</dbReference>
<organism evidence="7 8">
    <name type="scientific">Candidatus Methylobacter oryzae</name>
    <dbReference type="NCBI Taxonomy" id="2497749"/>
    <lineage>
        <taxon>Bacteria</taxon>
        <taxon>Pseudomonadati</taxon>
        <taxon>Pseudomonadota</taxon>
        <taxon>Gammaproteobacteria</taxon>
        <taxon>Methylococcales</taxon>
        <taxon>Methylococcaceae</taxon>
        <taxon>Methylobacter</taxon>
    </lineage>
</organism>
<dbReference type="InterPro" id="IPR007016">
    <property type="entry name" value="O-antigen_ligase-rel_domated"/>
</dbReference>
<reference evidence="7 8" key="1">
    <citation type="journal article" date="2019" name="Antonie Van Leeuwenhoek">
        <title>Description of 'Ca. Methylobacter oryzae' KRF1, a novel species from the environmentally important Methylobacter clade 2.</title>
        <authorList>
            <person name="Khatri K."/>
            <person name="Mohite J.A."/>
            <person name="Pandit P.S."/>
            <person name="Bahulikar R."/>
            <person name="Rahalkar M.C."/>
        </authorList>
    </citation>
    <scope>NUCLEOTIDE SEQUENCE [LARGE SCALE GENOMIC DNA]</scope>
    <source>
        <strain evidence="7 8">KRF1</strain>
    </source>
</reference>
<gene>
    <name evidence="7" type="ORF">EKO24_003305</name>
</gene>
<feature type="transmembrane region" description="Helical" evidence="5">
    <location>
        <begin position="425"/>
        <end position="443"/>
    </location>
</feature>
<dbReference type="Pfam" id="PF04932">
    <property type="entry name" value="Wzy_C"/>
    <property type="match status" value="1"/>
</dbReference>
<comment type="subcellular location">
    <subcellularLocation>
        <location evidence="1">Membrane</location>
        <topology evidence="1">Multi-pass membrane protein</topology>
    </subcellularLocation>
</comment>
<comment type="caution">
    <text evidence="7">The sequence shown here is derived from an EMBL/GenBank/DDBJ whole genome shotgun (WGS) entry which is preliminary data.</text>
</comment>
<feature type="transmembrane region" description="Helical" evidence="5">
    <location>
        <begin position="58"/>
        <end position="77"/>
    </location>
</feature>
<evidence type="ECO:0000256" key="3">
    <source>
        <dbReference type="ARBA" id="ARBA00022989"/>
    </source>
</evidence>
<evidence type="ECO:0000259" key="6">
    <source>
        <dbReference type="Pfam" id="PF04932"/>
    </source>
</evidence>
<feature type="transmembrane region" description="Helical" evidence="5">
    <location>
        <begin position="27"/>
        <end position="46"/>
    </location>
</feature>
<keyword evidence="4 5" id="KW-0472">Membrane</keyword>
<evidence type="ECO:0000313" key="8">
    <source>
        <dbReference type="Proteomes" id="UP000733744"/>
    </source>
</evidence>
<proteinExistence type="predicted"/>
<evidence type="ECO:0000256" key="1">
    <source>
        <dbReference type="ARBA" id="ARBA00004141"/>
    </source>
</evidence>
<name>A0ABY3CEU8_9GAMM</name>
<evidence type="ECO:0000256" key="5">
    <source>
        <dbReference type="SAM" id="Phobius"/>
    </source>
</evidence>
<feature type="transmembrane region" description="Helical" evidence="5">
    <location>
        <begin position="278"/>
        <end position="295"/>
    </location>
</feature>
<feature type="transmembrane region" description="Helical" evidence="5">
    <location>
        <begin position="400"/>
        <end position="419"/>
    </location>
</feature>
<accession>A0ABY3CEU8</accession>
<feature type="transmembrane region" description="Helical" evidence="5">
    <location>
        <begin position="372"/>
        <end position="393"/>
    </location>
</feature>
<keyword evidence="8" id="KW-1185">Reference proteome</keyword>
<feature type="transmembrane region" description="Helical" evidence="5">
    <location>
        <begin position="187"/>
        <end position="206"/>
    </location>
</feature>
<dbReference type="RefSeq" id="WP_127028991.1">
    <property type="nucleotide sequence ID" value="NZ_RYFG02000018.1"/>
</dbReference>
<dbReference type="PANTHER" id="PTHR37422">
    <property type="entry name" value="TEICHURONIC ACID BIOSYNTHESIS PROTEIN TUAE"/>
    <property type="match status" value="1"/>
</dbReference>
<evidence type="ECO:0000256" key="2">
    <source>
        <dbReference type="ARBA" id="ARBA00022692"/>
    </source>
</evidence>
<dbReference type="GO" id="GO:0016874">
    <property type="term" value="F:ligase activity"/>
    <property type="evidence" value="ECO:0007669"/>
    <property type="project" value="UniProtKB-KW"/>
</dbReference>